<dbReference type="InterPro" id="IPR036291">
    <property type="entry name" value="NAD(P)-bd_dom_sf"/>
</dbReference>
<dbReference type="SMART" id="SM00829">
    <property type="entry name" value="PKS_ER"/>
    <property type="match status" value="1"/>
</dbReference>
<keyword evidence="2 4" id="KW-0862">Zinc</keyword>
<dbReference type="Gene3D" id="3.40.50.720">
    <property type="entry name" value="NAD(P)-binding Rossmann-like Domain"/>
    <property type="match status" value="1"/>
</dbReference>
<dbReference type="PANTHER" id="PTHR43401">
    <property type="entry name" value="L-THREONINE 3-DEHYDROGENASE"/>
    <property type="match status" value="1"/>
</dbReference>
<dbReference type="Gene3D" id="3.90.180.10">
    <property type="entry name" value="Medium-chain alcohol dehydrogenases, catalytic domain"/>
    <property type="match status" value="1"/>
</dbReference>
<dbReference type="Proteomes" id="UP000198847">
    <property type="component" value="Unassembled WGS sequence"/>
</dbReference>
<keyword evidence="7" id="KW-1185">Reference proteome</keyword>
<evidence type="ECO:0000256" key="2">
    <source>
        <dbReference type="ARBA" id="ARBA00022833"/>
    </source>
</evidence>
<dbReference type="InterPro" id="IPR002328">
    <property type="entry name" value="ADH_Zn_CS"/>
</dbReference>
<organism evidence="6 7">
    <name type="scientific">Propionispora vibrioides</name>
    <dbReference type="NCBI Taxonomy" id="112903"/>
    <lineage>
        <taxon>Bacteria</taxon>
        <taxon>Bacillati</taxon>
        <taxon>Bacillota</taxon>
        <taxon>Negativicutes</taxon>
        <taxon>Selenomonadales</taxon>
        <taxon>Sporomusaceae</taxon>
        <taxon>Propionispora</taxon>
    </lineage>
</organism>
<comment type="similarity">
    <text evidence="4">Belongs to the zinc-containing alcohol dehydrogenase family.</text>
</comment>
<evidence type="ECO:0000259" key="5">
    <source>
        <dbReference type="SMART" id="SM00829"/>
    </source>
</evidence>
<evidence type="ECO:0000256" key="3">
    <source>
        <dbReference type="ARBA" id="ARBA00023002"/>
    </source>
</evidence>
<evidence type="ECO:0000256" key="1">
    <source>
        <dbReference type="ARBA" id="ARBA00022723"/>
    </source>
</evidence>
<gene>
    <name evidence="6" type="ORF">SAMN04490178_10627</name>
</gene>
<dbReference type="AlphaFoldDB" id="A0A1H8T4H1"/>
<name>A0A1H8T4H1_9FIRM</name>
<accession>A0A1H8T4H1</accession>
<dbReference type="InterPro" id="IPR013154">
    <property type="entry name" value="ADH-like_N"/>
</dbReference>
<keyword evidence="3" id="KW-0560">Oxidoreductase</keyword>
<dbReference type="STRING" id="112903.SAMN04490178_10627"/>
<dbReference type="GO" id="GO:0008270">
    <property type="term" value="F:zinc ion binding"/>
    <property type="evidence" value="ECO:0007669"/>
    <property type="project" value="InterPro"/>
</dbReference>
<dbReference type="PROSITE" id="PS00059">
    <property type="entry name" value="ADH_ZINC"/>
    <property type="match status" value="1"/>
</dbReference>
<keyword evidence="1 4" id="KW-0479">Metal-binding</keyword>
<dbReference type="Pfam" id="PF08240">
    <property type="entry name" value="ADH_N"/>
    <property type="match status" value="1"/>
</dbReference>
<dbReference type="SUPFAM" id="SSF50129">
    <property type="entry name" value="GroES-like"/>
    <property type="match status" value="1"/>
</dbReference>
<sequence>MIEDKSIEFGKEEKGRGLAKNRFSWFFSCFYKNYFNEGDVSTMKAAVYYGRENVVIEERDIPQIGDDEILLKVKYCSICGTDVRIYSFGQANVIPPRILGHEITGVVDKVGKNVSGYVTGENAILAPAIACGTCKDCGRGHSNFCTQANAFGYSVDGGFAEYIRVPSTAIANGNLIKLAPRARLSEYCLAEPLSCVINGQQPLNIKKGDQVLVIGAGPIGAMHVLLAKANGANVILADIDSNRLELAGKCGADLLINSKDVDLVGQVKELTNGNGVDVAITACSVPIAQEQALKSVGKGGRVSFFAGLPKEKAVNCLDMNIVHYNEVSIHGAYGSRLDQNIEAYKLLTDKTVDAAKLITHVLPLEQLIDGFNLVKTGQGLKVVIEL</sequence>
<evidence type="ECO:0000313" key="7">
    <source>
        <dbReference type="Proteomes" id="UP000198847"/>
    </source>
</evidence>
<dbReference type="PANTHER" id="PTHR43401:SF2">
    <property type="entry name" value="L-THREONINE 3-DEHYDROGENASE"/>
    <property type="match status" value="1"/>
</dbReference>
<reference evidence="6 7" key="1">
    <citation type="submission" date="2016-10" db="EMBL/GenBank/DDBJ databases">
        <authorList>
            <person name="de Groot N.N."/>
        </authorList>
    </citation>
    <scope>NUCLEOTIDE SEQUENCE [LARGE SCALE GENOMIC DNA]</scope>
    <source>
        <strain evidence="6 7">DSM 13305</strain>
    </source>
</reference>
<dbReference type="InterPro" id="IPR011032">
    <property type="entry name" value="GroES-like_sf"/>
</dbReference>
<comment type="cofactor">
    <cofactor evidence="4">
        <name>Zn(2+)</name>
        <dbReference type="ChEBI" id="CHEBI:29105"/>
    </cofactor>
</comment>
<dbReference type="GO" id="GO:0016491">
    <property type="term" value="F:oxidoreductase activity"/>
    <property type="evidence" value="ECO:0007669"/>
    <property type="project" value="UniProtKB-KW"/>
</dbReference>
<dbReference type="InterPro" id="IPR020843">
    <property type="entry name" value="ER"/>
</dbReference>
<dbReference type="InterPro" id="IPR013149">
    <property type="entry name" value="ADH-like_C"/>
</dbReference>
<protein>
    <submittedName>
        <fullName evidence="6">L-iditol 2-dehydrogenase</fullName>
    </submittedName>
</protein>
<dbReference type="EMBL" id="FODY01000006">
    <property type="protein sequence ID" value="SEO85989.1"/>
    <property type="molecule type" value="Genomic_DNA"/>
</dbReference>
<dbReference type="SUPFAM" id="SSF51735">
    <property type="entry name" value="NAD(P)-binding Rossmann-fold domains"/>
    <property type="match status" value="1"/>
</dbReference>
<evidence type="ECO:0000256" key="4">
    <source>
        <dbReference type="RuleBase" id="RU361277"/>
    </source>
</evidence>
<dbReference type="RefSeq" id="WP_245732252.1">
    <property type="nucleotide sequence ID" value="NZ_FODY01000006.1"/>
</dbReference>
<feature type="domain" description="Enoyl reductase (ER)" evidence="5">
    <location>
        <begin position="50"/>
        <end position="384"/>
    </location>
</feature>
<proteinExistence type="inferred from homology"/>
<dbReference type="CDD" id="cd08235">
    <property type="entry name" value="iditol_2_DH_like"/>
    <property type="match status" value="1"/>
</dbReference>
<dbReference type="Pfam" id="PF00107">
    <property type="entry name" value="ADH_zinc_N"/>
    <property type="match status" value="1"/>
</dbReference>
<dbReference type="InterPro" id="IPR050129">
    <property type="entry name" value="Zn_alcohol_dh"/>
</dbReference>
<evidence type="ECO:0000313" key="6">
    <source>
        <dbReference type="EMBL" id="SEO85989.1"/>
    </source>
</evidence>